<dbReference type="Pfam" id="PF13419">
    <property type="entry name" value="HAD_2"/>
    <property type="match status" value="1"/>
</dbReference>
<proteinExistence type="predicted"/>
<organism evidence="5 6">
    <name type="scientific">Ornithinibacillus hominis</name>
    <dbReference type="NCBI Taxonomy" id="2763055"/>
    <lineage>
        <taxon>Bacteria</taxon>
        <taxon>Bacillati</taxon>
        <taxon>Bacillota</taxon>
        <taxon>Bacilli</taxon>
        <taxon>Bacillales</taxon>
        <taxon>Bacillaceae</taxon>
        <taxon>Ornithinibacillus</taxon>
    </lineage>
</organism>
<dbReference type="SFLD" id="SFLDS00003">
    <property type="entry name" value="Haloacid_Dehalogenase"/>
    <property type="match status" value="1"/>
</dbReference>
<evidence type="ECO:0000256" key="3">
    <source>
        <dbReference type="ARBA" id="ARBA00022801"/>
    </source>
</evidence>
<comment type="caution">
    <text evidence="5">The sequence shown here is derived from an EMBL/GenBank/DDBJ whole genome shotgun (WGS) entry which is preliminary data.</text>
</comment>
<dbReference type="InterPro" id="IPR041492">
    <property type="entry name" value="HAD_2"/>
</dbReference>
<evidence type="ECO:0000313" key="5">
    <source>
        <dbReference type="EMBL" id="MBC5636748.1"/>
    </source>
</evidence>
<dbReference type="EMBL" id="JACOOL010000005">
    <property type="protein sequence ID" value="MBC5636748.1"/>
    <property type="molecule type" value="Genomic_DNA"/>
</dbReference>
<dbReference type="InterPro" id="IPR023214">
    <property type="entry name" value="HAD_sf"/>
</dbReference>
<gene>
    <name evidence="5" type="ORF">H8S33_07965</name>
</gene>
<reference evidence="5" key="1">
    <citation type="submission" date="2020-08" db="EMBL/GenBank/DDBJ databases">
        <title>Genome public.</title>
        <authorList>
            <person name="Liu C."/>
            <person name="Sun Q."/>
        </authorList>
    </citation>
    <scope>NUCLEOTIDE SEQUENCE</scope>
    <source>
        <strain evidence="5">BX22</strain>
    </source>
</reference>
<evidence type="ECO:0000256" key="2">
    <source>
        <dbReference type="ARBA" id="ARBA00022723"/>
    </source>
</evidence>
<dbReference type="Gene3D" id="1.10.150.520">
    <property type="match status" value="1"/>
</dbReference>
<evidence type="ECO:0000256" key="4">
    <source>
        <dbReference type="ARBA" id="ARBA00022842"/>
    </source>
</evidence>
<dbReference type="SFLD" id="SFLDG01129">
    <property type="entry name" value="C1.5:_HAD__Beta-PGM__Phosphata"/>
    <property type="match status" value="1"/>
</dbReference>
<keyword evidence="3 5" id="KW-0378">Hydrolase</keyword>
<keyword evidence="6" id="KW-1185">Reference proteome</keyword>
<dbReference type="PROSITE" id="PS01228">
    <property type="entry name" value="COF_1"/>
    <property type="match status" value="1"/>
</dbReference>
<keyword evidence="4" id="KW-0460">Magnesium</keyword>
<protein>
    <submittedName>
        <fullName evidence="5">HAD family hydrolase</fullName>
    </submittedName>
</protein>
<accession>A0A923L5A0</accession>
<dbReference type="AlphaFoldDB" id="A0A923L5A0"/>
<name>A0A923L5A0_9BACI</name>
<dbReference type="Gene3D" id="3.40.50.1000">
    <property type="entry name" value="HAD superfamily/HAD-like"/>
    <property type="match status" value="1"/>
</dbReference>
<dbReference type="PRINTS" id="PR00413">
    <property type="entry name" value="HADHALOGNASE"/>
</dbReference>
<dbReference type="NCBIfam" id="TIGR01509">
    <property type="entry name" value="HAD-SF-IA-v3"/>
    <property type="match status" value="1"/>
</dbReference>
<dbReference type="PANTHER" id="PTHR46470:SF2">
    <property type="entry name" value="GLYCERALDEHYDE 3-PHOSPHATE PHOSPHATASE"/>
    <property type="match status" value="1"/>
</dbReference>
<dbReference type="InterPro" id="IPR051400">
    <property type="entry name" value="HAD-like_hydrolase"/>
</dbReference>
<evidence type="ECO:0000256" key="1">
    <source>
        <dbReference type="ARBA" id="ARBA00001946"/>
    </source>
</evidence>
<dbReference type="InterPro" id="IPR036412">
    <property type="entry name" value="HAD-like_sf"/>
</dbReference>
<dbReference type="Proteomes" id="UP000637359">
    <property type="component" value="Unassembled WGS sequence"/>
</dbReference>
<dbReference type="SUPFAM" id="SSF56784">
    <property type="entry name" value="HAD-like"/>
    <property type="match status" value="1"/>
</dbReference>
<dbReference type="PANTHER" id="PTHR46470">
    <property type="entry name" value="N-ACYLNEURAMINATE-9-PHOSPHATASE"/>
    <property type="match status" value="1"/>
</dbReference>
<keyword evidence="2" id="KW-0479">Metal-binding</keyword>
<sequence length="224" mass="25562">MIKAVLLDLDGTLLNRDASVKHFIGNQYERLIGPISSIAKETYCTRFIELDCKGYVWKDKVYQQLTQEFKIDDISWQALLEDYKEEFHKSCVPFPNLLSMLEMLKNESVKLGIITNGIGKFQMDNIKSLGIERYVDCILVSEWEGIKKPNPAIFQKALAELNVSPHEAIYVGDHPEYDVIGAKNVGMVGVWKKDEARTCEDAEFVMEDLGEIPSILQRLNRNGE</sequence>
<dbReference type="GO" id="GO:0046872">
    <property type="term" value="F:metal ion binding"/>
    <property type="evidence" value="ECO:0007669"/>
    <property type="project" value="UniProtKB-KW"/>
</dbReference>
<evidence type="ECO:0000313" key="6">
    <source>
        <dbReference type="Proteomes" id="UP000637359"/>
    </source>
</evidence>
<comment type="cofactor">
    <cofactor evidence="1">
        <name>Mg(2+)</name>
        <dbReference type="ChEBI" id="CHEBI:18420"/>
    </cofactor>
</comment>
<dbReference type="InterPro" id="IPR006439">
    <property type="entry name" value="HAD-SF_hydro_IA"/>
</dbReference>
<dbReference type="GO" id="GO:0016791">
    <property type="term" value="F:phosphatase activity"/>
    <property type="evidence" value="ECO:0007669"/>
    <property type="project" value="TreeGrafter"/>
</dbReference>
<dbReference type="RefSeq" id="WP_186869464.1">
    <property type="nucleotide sequence ID" value="NZ_JACOOL010000005.1"/>
</dbReference>
<dbReference type="GO" id="GO:0044281">
    <property type="term" value="P:small molecule metabolic process"/>
    <property type="evidence" value="ECO:0007669"/>
    <property type="project" value="UniProtKB-ARBA"/>
</dbReference>
<dbReference type="NCBIfam" id="TIGR01549">
    <property type="entry name" value="HAD-SF-IA-v1"/>
    <property type="match status" value="1"/>
</dbReference>